<dbReference type="Gene3D" id="3.20.20.140">
    <property type="entry name" value="Metal-dependent hydrolases"/>
    <property type="match status" value="1"/>
</dbReference>
<dbReference type="AlphaFoldDB" id="A0A2M8QCV3"/>
<dbReference type="PANTHER" id="PTHR42924:SF3">
    <property type="entry name" value="POLYMERASE_HISTIDINOL PHOSPHATASE N-TERMINAL DOMAIN-CONTAINING PROTEIN"/>
    <property type="match status" value="1"/>
</dbReference>
<dbReference type="SUPFAM" id="SSF89550">
    <property type="entry name" value="PHP domain-like"/>
    <property type="match status" value="1"/>
</dbReference>
<accession>A0A2M8QCV3</accession>
<dbReference type="InterPro" id="IPR052018">
    <property type="entry name" value="PHP_domain"/>
</dbReference>
<dbReference type="PANTHER" id="PTHR42924">
    <property type="entry name" value="EXONUCLEASE"/>
    <property type="match status" value="1"/>
</dbReference>
<dbReference type="InterPro" id="IPR004013">
    <property type="entry name" value="PHP_dom"/>
</dbReference>
<evidence type="ECO:0000313" key="2">
    <source>
        <dbReference type="EMBL" id="PJF47582.1"/>
    </source>
</evidence>
<evidence type="ECO:0000259" key="1">
    <source>
        <dbReference type="SMART" id="SM00481"/>
    </source>
</evidence>
<dbReference type="Pfam" id="PF02811">
    <property type="entry name" value="PHP"/>
    <property type="match status" value="1"/>
</dbReference>
<dbReference type="SMART" id="SM00481">
    <property type="entry name" value="POLIIIAc"/>
    <property type="match status" value="1"/>
</dbReference>
<comment type="caution">
    <text evidence="2">The sequence shown here is derived from an EMBL/GenBank/DDBJ whole genome shotgun (WGS) entry which is preliminary data.</text>
</comment>
<protein>
    <recommendedName>
        <fullName evidence="1">Polymerase/histidinol phosphatase N-terminal domain-containing protein</fullName>
    </recommendedName>
</protein>
<name>A0A2M8QCV3_9CHLR</name>
<gene>
    <name evidence="2" type="ORF">CUN48_07815</name>
</gene>
<proteinExistence type="predicted"/>
<feature type="domain" description="Polymerase/histidinol phosphatase N-terminal" evidence="1">
    <location>
        <begin position="6"/>
        <end position="67"/>
    </location>
</feature>
<dbReference type="EMBL" id="PGTN01000042">
    <property type="protein sequence ID" value="PJF47582.1"/>
    <property type="molecule type" value="Genomic_DNA"/>
</dbReference>
<dbReference type="CDD" id="cd07432">
    <property type="entry name" value="PHP_HisPPase"/>
    <property type="match status" value="1"/>
</dbReference>
<dbReference type="InterPro" id="IPR016195">
    <property type="entry name" value="Pol/histidinol_Pase-like"/>
</dbReference>
<evidence type="ECO:0000313" key="3">
    <source>
        <dbReference type="Proteomes" id="UP000230790"/>
    </source>
</evidence>
<dbReference type="NCBIfam" id="NF038032">
    <property type="entry name" value="CehA_McbA_metalo"/>
    <property type="match status" value="1"/>
</dbReference>
<reference evidence="2 3" key="1">
    <citation type="submission" date="2017-11" db="EMBL/GenBank/DDBJ databases">
        <title>Evolution of Phototrophy in the Chloroflexi Phylum Driven by Horizontal Gene Transfer.</title>
        <authorList>
            <person name="Ward L.M."/>
            <person name="Hemp J."/>
            <person name="Shih P.M."/>
            <person name="Mcglynn S.E."/>
            <person name="Fischer W."/>
        </authorList>
    </citation>
    <scope>NUCLEOTIDE SEQUENCE [LARGE SCALE GENOMIC DNA]</scope>
    <source>
        <strain evidence="2">JP3_7</strain>
    </source>
</reference>
<dbReference type="InterPro" id="IPR003141">
    <property type="entry name" value="Pol/His_phosphatase_N"/>
</dbReference>
<dbReference type="GO" id="GO:0035312">
    <property type="term" value="F:5'-3' DNA exonuclease activity"/>
    <property type="evidence" value="ECO:0007669"/>
    <property type="project" value="TreeGrafter"/>
</dbReference>
<dbReference type="GO" id="GO:0004534">
    <property type="term" value="F:5'-3' RNA exonuclease activity"/>
    <property type="evidence" value="ECO:0007669"/>
    <property type="project" value="TreeGrafter"/>
</dbReference>
<organism evidence="2 3">
    <name type="scientific">Candidatus Thermofonsia Clade 3 bacterium</name>
    <dbReference type="NCBI Taxonomy" id="2364212"/>
    <lineage>
        <taxon>Bacteria</taxon>
        <taxon>Bacillati</taxon>
        <taxon>Chloroflexota</taxon>
        <taxon>Candidatus Thermofontia</taxon>
        <taxon>Candidatus Thermofonsia Clade 3</taxon>
    </lineage>
</organism>
<sequence length="349" mass="39319">MVEIVANLHMHTPYSDGHLYHREIAAAAARAGLDAIIITDHNVLVCGKDGYVDGVLVLVGEEVHDVQRRPQANHCLVYNINAEVAPLASNPHTLTHEIAQRGGLTFFAHPIEYGSPLSDDFAAIPWVDWDVQDNTGIEIWNYMAEFKARLWSWPAALFGAFFPSLVIRGPFKATLRKWDELLRNGRRVVAIGNADAHGAPFQIGPIRKIIFPYDYLFRCINTHLLIERPLTQDVAQDKRMIYDALRAGRCFVAYDLAGCARGFTFTARSSAAQATMGETLHRHGATRFEVRCPGIGFVTLKHNGRTVARKLGKSLEYTSVAPGAYRVEVRRFFRGWWRGWIYSNPIYVR</sequence>
<dbReference type="Proteomes" id="UP000230790">
    <property type="component" value="Unassembled WGS sequence"/>
</dbReference>